<comment type="function">
    <text evidence="9">Has aminopeptidase activity, shortening substrate peptides sequentially by 1 amino acid. Has bleomycin hydrolase activity, which can protect the cell from the toxic effects of bleomycin. Has homocysteine-thiolactonase activity, protecting the cell against homocysteine toxicity.</text>
</comment>
<comment type="subcellular location">
    <subcellularLocation>
        <location evidence="9">Mitochondrion</location>
    </subcellularLocation>
    <subcellularLocation>
        <location evidence="9">Cytoplasm</location>
    </subcellularLocation>
</comment>
<evidence type="ECO:0000256" key="10">
    <source>
        <dbReference type="PIRSR" id="PIRSR005700-1"/>
    </source>
</evidence>
<dbReference type="Gene3D" id="3.90.70.10">
    <property type="entry name" value="Cysteine proteinases"/>
    <property type="match status" value="1"/>
</dbReference>
<dbReference type="GO" id="GO:0006508">
    <property type="term" value="P:proteolysis"/>
    <property type="evidence" value="ECO:0007669"/>
    <property type="project" value="UniProtKB-KW"/>
</dbReference>
<dbReference type="Pfam" id="PF03051">
    <property type="entry name" value="Peptidase_C1_2"/>
    <property type="match status" value="1"/>
</dbReference>
<feature type="active site" evidence="10">
    <location>
        <position position="72"/>
    </location>
</feature>
<comment type="catalytic activity">
    <reaction evidence="1 9">
        <text>Inactivates bleomycin B2 (a cytotoxic glycometallopeptide) by hydrolysis of a carboxyamide bond of beta-aminoalanine, but also shows general aminopeptidase activity. The specificity varies somewhat with source, but amino acid arylamides of Met, Leu and Ala are preferred.</text>
        <dbReference type="EC" id="3.4.22.40"/>
    </reaction>
</comment>
<comment type="subunit">
    <text evidence="8">Homohexamer. Binds to nucleic acids. Binds single-stranded DNA and RNA with higher affinity than double-stranded DNA.</text>
</comment>
<dbReference type="PANTHER" id="PTHR10363">
    <property type="entry name" value="BLEOMYCIN HYDROLASE"/>
    <property type="match status" value="1"/>
</dbReference>
<dbReference type="PIRSF" id="PIRSF005700">
    <property type="entry name" value="PepC"/>
    <property type="match status" value="1"/>
</dbReference>
<dbReference type="RefSeq" id="XP_024662395.1">
    <property type="nucleotide sequence ID" value="XM_024806627.1"/>
</dbReference>
<keyword evidence="12" id="KW-1185">Reference proteome</keyword>
<sequence length="442" mass="50536">MPSLKTETLKKWTSEVLSNPTLSLAATVAVNADVQETLLRRESRIANTTDVFSHVVEPLGAPITNQKSSGRCWLFAATNVLRIELMKKYNIEKLQLSPSFLFFYDKLEKSNFFLENIVKTADEDVDSRIVQHLLTDPISDGGQFGMIQNILEKYGLVPNDIFPDTFNTTQSNRVNELVVTLLHQYAQELREAKKAGKDTAALKEEQMQRVHQLLTIFLGTPLGPNDEFDWEFTDKDKKFHRIKTTPLKFYKDVIGFDATQTVSLLNDPRNDYERVIHIDRLGNVVGAPEVHYLNVDIDVLANKAIEQIKENKAVFFGTHTPIYHHNPTGIIDTKLWDYKSIGFDPKQSKADRLRYHESLMTHAMAFVGVHLDEDGKPVRWKVENSWGEERGSKGYYTLTHDFFKEFVYQVVVDKKQIPEYADALKTEPITLPPWDPCGALAM</sequence>
<gene>
    <name evidence="11" type="ORF">B9G98_00069</name>
</gene>
<comment type="function">
    <text evidence="7">The normal physiological role of the enzyme is unknown, but it is not essential for the viability of yeast cells. Has aminopeptidase activity, shortening substrate peptides sequentially by 1 amino acid. Has bleomycin hydrolase activity, which can protect the cell from the toxic effects of bleomycin. Has homocysteine-thiolactonase activity, protecting the cell against homocysteine toxicity. Acts as a repressor in the GAL4 regulatory system, but this does not require either the peptidase or nucleic acid-binding activities.</text>
</comment>
<keyword evidence="4 9" id="KW-0645">Protease</keyword>
<dbReference type="STRING" id="45607.A0A2T0FBY2"/>
<name>A0A2T0FBY2_9ASCO</name>
<evidence type="ECO:0000256" key="3">
    <source>
        <dbReference type="ARBA" id="ARBA00016900"/>
    </source>
</evidence>
<evidence type="ECO:0000256" key="2">
    <source>
        <dbReference type="ARBA" id="ARBA00012465"/>
    </source>
</evidence>
<evidence type="ECO:0000256" key="5">
    <source>
        <dbReference type="ARBA" id="ARBA00022801"/>
    </source>
</evidence>
<keyword evidence="5 9" id="KW-0378">Hydrolase</keyword>
<dbReference type="EMBL" id="NDIQ01000001">
    <property type="protein sequence ID" value="PRT52449.1"/>
    <property type="molecule type" value="Genomic_DNA"/>
</dbReference>
<dbReference type="GeneID" id="36513818"/>
<evidence type="ECO:0000256" key="7">
    <source>
        <dbReference type="ARBA" id="ARBA00025347"/>
    </source>
</evidence>
<dbReference type="InterPro" id="IPR038765">
    <property type="entry name" value="Papain-like_cys_pep_sf"/>
</dbReference>
<evidence type="ECO:0000256" key="9">
    <source>
        <dbReference type="PIRNR" id="PIRNR005700"/>
    </source>
</evidence>
<feature type="active site" evidence="10">
    <location>
        <position position="384"/>
    </location>
</feature>
<protein>
    <recommendedName>
        <fullName evidence="3 9">Cysteine proteinase 1, mitochondrial</fullName>
        <ecNumber evidence="2 9">3.4.22.40</ecNumber>
    </recommendedName>
</protein>
<keyword evidence="9" id="KW-0963">Cytoplasm</keyword>
<evidence type="ECO:0000256" key="4">
    <source>
        <dbReference type="ARBA" id="ARBA00022670"/>
    </source>
</evidence>
<accession>A0A2T0FBY2</accession>
<dbReference type="GO" id="GO:0009636">
    <property type="term" value="P:response to toxic substance"/>
    <property type="evidence" value="ECO:0007669"/>
    <property type="project" value="TreeGrafter"/>
</dbReference>
<dbReference type="GO" id="GO:0004197">
    <property type="term" value="F:cysteine-type endopeptidase activity"/>
    <property type="evidence" value="ECO:0007669"/>
    <property type="project" value="UniProtKB-EC"/>
</dbReference>
<organism evidence="11 12">
    <name type="scientific">Wickerhamiella sorbophila</name>
    <dbReference type="NCBI Taxonomy" id="45607"/>
    <lineage>
        <taxon>Eukaryota</taxon>
        <taxon>Fungi</taxon>
        <taxon>Dikarya</taxon>
        <taxon>Ascomycota</taxon>
        <taxon>Saccharomycotina</taxon>
        <taxon>Dipodascomycetes</taxon>
        <taxon>Dipodascales</taxon>
        <taxon>Trichomonascaceae</taxon>
        <taxon>Wickerhamiella</taxon>
    </lineage>
</organism>
<evidence type="ECO:0000256" key="8">
    <source>
        <dbReference type="ARBA" id="ARBA00026080"/>
    </source>
</evidence>
<dbReference type="Proteomes" id="UP000238350">
    <property type="component" value="Unassembled WGS sequence"/>
</dbReference>
<keyword evidence="9" id="KW-0496">Mitochondrion</keyword>
<dbReference type="InterPro" id="IPR004134">
    <property type="entry name" value="Peptidase_C1B"/>
</dbReference>
<evidence type="ECO:0000256" key="6">
    <source>
        <dbReference type="ARBA" id="ARBA00022807"/>
    </source>
</evidence>
<keyword evidence="6 9" id="KW-0788">Thiol protease</keyword>
<proteinExistence type="inferred from homology"/>
<dbReference type="SUPFAM" id="SSF54001">
    <property type="entry name" value="Cysteine proteinases"/>
    <property type="match status" value="1"/>
</dbReference>
<comment type="similarity">
    <text evidence="9">Belongs to the peptidase C1 family.</text>
</comment>
<evidence type="ECO:0000256" key="1">
    <source>
        <dbReference type="ARBA" id="ARBA00000423"/>
    </source>
</evidence>
<evidence type="ECO:0000313" key="12">
    <source>
        <dbReference type="Proteomes" id="UP000238350"/>
    </source>
</evidence>
<dbReference type="PROSITE" id="PS00139">
    <property type="entry name" value="THIOL_PROTEASE_CYS"/>
    <property type="match status" value="1"/>
</dbReference>
<dbReference type="InterPro" id="IPR000169">
    <property type="entry name" value="Pept_cys_AS"/>
</dbReference>
<dbReference type="OrthoDB" id="2666448at2759"/>
<dbReference type="GO" id="GO:0005739">
    <property type="term" value="C:mitochondrion"/>
    <property type="evidence" value="ECO:0007669"/>
    <property type="project" value="UniProtKB-SubCell"/>
</dbReference>
<comment type="caution">
    <text evidence="11">The sequence shown here is derived from an EMBL/GenBank/DDBJ whole genome shotgun (WGS) entry which is preliminary data.</text>
</comment>
<evidence type="ECO:0000313" key="11">
    <source>
        <dbReference type="EMBL" id="PRT52449.1"/>
    </source>
</evidence>
<dbReference type="GO" id="GO:0070005">
    <property type="term" value="F:cysteine-type aminopeptidase activity"/>
    <property type="evidence" value="ECO:0007669"/>
    <property type="project" value="InterPro"/>
</dbReference>
<feature type="active site" evidence="10">
    <location>
        <position position="362"/>
    </location>
</feature>
<dbReference type="PANTHER" id="PTHR10363:SF2">
    <property type="entry name" value="BLEOMYCIN HYDROLASE"/>
    <property type="match status" value="1"/>
</dbReference>
<dbReference type="AlphaFoldDB" id="A0A2T0FBY2"/>
<dbReference type="CDD" id="cd00585">
    <property type="entry name" value="Peptidase_C1B"/>
    <property type="match status" value="1"/>
</dbReference>
<reference evidence="11 12" key="1">
    <citation type="submission" date="2017-04" db="EMBL/GenBank/DDBJ databases">
        <title>Genome sequencing of [Candida] sorbophila.</title>
        <authorList>
            <person name="Ahn J.O."/>
        </authorList>
    </citation>
    <scope>NUCLEOTIDE SEQUENCE [LARGE SCALE GENOMIC DNA]</scope>
    <source>
        <strain evidence="11 12">DS02</strain>
    </source>
</reference>
<dbReference type="GO" id="GO:0043418">
    <property type="term" value="P:homocysteine catabolic process"/>
    <property type="evidence" value="ECO:0007669"/>
    <property type="project" value="TreeGrafter"/>
</dbReference>
<dbReference type="EC" id="3.4.22.40" evidence="2 9"/>